<keyword evidence="3 6" id="KW-0812">Transmembrane</keyword>
<evidence type="ECO:0000256" key="3">
    <source>
        <dbReference type="ARBA" id="ARBA00022692"/>
    </source>
</evidence>
<dbReference type="InterPro" id="IPR001633">
    <property type="entry name" value="EAL_dom"/>
</dbReference>
<evidence type="ECO:0000259" key="7">
    <source>
        <dbReference type="PROSITE" id="PS50112"/>
    </source>
</evidence>
<dbReference type="InterPro" id="IPR001610">
    <property type="entry name" value="PAC"/>
</dbReference>
<dbReference type="SMART" id="SM00267">
    <property type="entry name" value="GGDEF"/>
    <property type="match status" value="1"/>
</dbReference>
<feature type="domain" description="PAS" evidence="7">
    <location>
        <begin position="193"/>
        <end position="272"/>
    </location>
</feature>
<dbReference type="PANTHER" id="PTHR44757:SF2">
    <property type="entry name" value="BIOFILM ARCHITECTURE MAINTENANCE PROTEIN MBAA"/>
    <property type="match status" value="1"/>
</dbReference>
<dbReference type="NCBIfam" id="TIGR00254">
    <property type="entry name" value="GGDEF"/>
    <property type="match status" value="1"/>
</dbReference>
<feature type="domain" description="EAL" evidence="9">
    <location>
        <begin position="633"/>
        <end position="883"/>
    </location>
</feature>
<dbReference type="SUPFAM" id="SSF55073">
    <property type="entry name" value="Nucleotide cyclase"/>
    <property type="match status" value="1"/>
</dbReference>
<dbReference type="InterPro" id="IPR029787">
    <property type="entry name" value="Nucleotide_cyclase"/>
</dbReference>
<feature type="transmembrane region" description="Helical" evidence="6">
    <location>
        <begin position="35"/>
        <end position="55"/>
    </location>
</feature>
<dbReference type="Pfam" id="PF12860">
    <property type="entry name" value="PAS_7"/>
    <property type="match status" value="1"/>
</dbReference>
<dbReference type="SMART" id="SM00086">
    <property type="entry name" value="PAC"/>
    <property type="match status" value="1"/>
</dbReference>
<evidence type="ECO:0000259" key="10">
    <source>
        <dbReference type="PROSITE" id="PS50887"/>
    </source>
</evidence>
<dbReference type="CDD" id="cd01949">
    <property type="entry name" value="GGDEF"/>
    <property type="match status" value="1"/>
</dbReference>
<dbReference type="Pfam" id="PF07694">
    <property type="entry name" value="5TM-5TMR_LYT"/>
    <property type="match status" value="1"/>
</dbReference>
<dbReference type="Pfam" id="PF08447">
    <property type="entry name" value="PAS_3"/>
    <property type="match status" value="1"/>
</dbReference>
<feature type="domain" description="PAC" evidence="8">
    <location>
        <begin position="275"/>
        <end position="327"/>
    </location>
</feature>
<organism evidence="11 12">
    <name type="scientific">Roseibium denhamense</name>
    <dbReference type="NCBI Taxonomy" id="76305"/>
    <lineage>
        <taxon>Bacteria</taxon>
        <taxon>Pseudomonadati</taxon>
        <taxon>Pseudomonadota</taxon>
        <taxon>Alphaproteobacteria</taxon>
        <taxon>Hyphomicrobiales</taxon>
        <taxon>Stappiaceae</taxon>
        <taxon>Roseibium</taxon>
    </lineage>
</organism>
<feature type="transmembrane region" description="Helical" evidence="6">
    <location>
        <begin position="131"/>
        <end position="152"/>
    </location>
</feature>
<dbReference type="SUPFAM" id="SSF141868">
    <property type="entry name" value="EAL domain-like"/>
    <property type="match status" value="1"/>
</dbReference>
<dbReference type="PANTHER" id="PTHR44757">
    <property type="entry name" value="DIGUANYLATE CYCLASE DGCP"/>
    <property type="match status" value="1"/>
</dbReference>
<dbReference type="Gene3D" id="3.30.450.20">
    <property type="entry name" value="PAS domain"/>
    <property type="match status" value="2"/>
</dbReference>
<protein>
    <submittedName>
        <fullName evidence="11">Diguanylate cyclase (GGDEF) domain-containing protein</fullName>
    </submittedName>
</protein>
<dbReference type="InterPro" id="IPR035965">
    <property type="entry name" value="PAS-like_dom_sf"/>
</dbReference>
<keyword evidence="5 6" id="KW-0472">Membrane</keyword>
<dbReference type="InterPro" id="IPR035919">
    <property type="entry name" value="EAL_sf"/>
</dbReference>
<evidence type="ECO:0000256" key="2">
    <source>
        <dbReference type="ARBA" id="ARBA00022475"/>
    </source>
</evidence>
<feature type="transmembrane region" description="Helical" evidence="6">
    <location>
        <begin position="164"/>
        <end position="184"/>
    </location>
</feature>
<dbReference type="InterPro" id="IPR011620">
    <property type="entry name" value="Sig_transdc_His_kinase_LytS_TM"/>
</dbReference>
<evidence type="ECO:0000259" key="9">
    <source>
        <dbReference type="PROSITE" id="PS50883"/>
    </source>
</evidence>
<dbReference type="PROSITE" id="PS50887">
    <property type="entry name" value="GGDEF"/>
    <property type="match status" value="1"/>
</dbReference>
<dbReference type="Gene3D" id="3.20.20.450">
    <property type="entry name" value="EAL domain"/>
    <property type="match status" value="1"/>
</dbReference>
<proteinExistence type="predicted"/>
<dbReference type="PROSITE" id="PS50113">
    <property type="entry name" value="PAC"/>
    <property type="match status" value="1"/>
</dbReference>
<dbReference type="Proteomes" id="UP001157914">
    <property type="component" value="Unassembled WGS sequence"/>
</dbReference>
<dbReference type="CDD" id="cd01948">
    <property type="entry name" value="EAL"/>
    <property type="match status" value="1"/>
</dbReference>
<comment type="caution">
    <text evidence="11">The sequence shown here is derived from an EMBL/GenBank/DDBJ whole genome shotgun (WGS) entry which is preliminary data.</text>
</comment>
<keyword evidence="12" id="KW-1185">Reference proteome</keyword>
<dbReference type="Pfam" id="PF00990">
    <property type="entry name" value="GGDEF"/>
    <property type="match status" value="1"/>
</dbReference>
<dbReference type="PROSITE" id="PS50883">
    <property type="entry name" value="EAL"/>
    <property type="match status" value="1"/>
</dbReference>
<dbReference type="InterPro" id="IPR000700">
    <property type="entry name" value="PAS-assoc_C"/>
</dbReference>
<sequence>MLVDWIANVGVLSLGAFAFFFLGRRGLFDQKTLKINILLGAFLGVLTSIVVLVPVSMPTGSTFDTRAGPALIAGFYLGFPGALITAAIASGARLWMGGPFAFGGAAGPIVYILVGMALARWFPPKAHIPGPIYLTGLALVGTLAVLPCFFIDQGVSVGLRVLEQAWLLLVLGNLAGVLILGLMISEAQRFAVDNRRIRSTLKISDLARSSAGIAIWRFDLKADRLTWDDAMFDLFDVAKADFQGKFEDWENTLHPDDRSAARKAFLTAYENGSEFATDFRIVLKDKSLRWIKAHCQFLRDEDGGIAEAVGVNWDISPEKHLQAILKVKEREARAKSDELEVTLASVIQGVSAFNEDGKLRFSNDRVQDILGLPESLMVPGTPYERYCQYREGAGFSAFHEDGQILLDAGKDVPVHFRSLIHLTNGRVLSFSSVPMPDGGWVETYEDVTEKALADQRVKRAAETDSLTGLANRLCFNTALEQVVEKASRDHVADHALLLIDLNDFKSVNDNYGHVVGDRLLKKVGEILRKAARPEDLAARLGGDEFALLLAKSTDADLKAVAERICADFDIPLDLGRKSIRTGVSIGAARILPGYEEVEEVLSRADIALYKAKDERGSFFRLYDAEIASEEAERRRVKSDLIQVVQSRGLEVYGQPILNLATRQVDHFEALVRWQNGSTQFIPPSNFIPLAEEIGLISEVGDFVLHEVLEHLSCWPDTLKACINVSVLQLGDGRFAENVLNSLSRQNVSPLRLEVEVTESILMEHGSGAHADLQRLRTAGITLALDDFGIGFSSLGYLQEMRFDKLKIDRKFVSEVDTSSGSAAIVRSISDLAKSLQMTCTAEGVENAGHLYCIEQCGCDYAQGFHIGEPVPLSQIEPGFVFAGGLEHVPIEVQGREPF</sequence>
<dbReference type="InterPro" id="IPR000014">
    <property type="entry name" value="PAS"/>
</dbReference>
<feature type="transmembrane region" description="Helical" evidence="6">
    <location>
        <begin position="100"/>
        <end position="119"/>
    </location>
</feature>
<evidence type="ECO:0000313" key="12">
    <source>
        <dbReference type="Proteomes" id="UP001157914"/>
    </source>
</evidence>
<dbReference type="SMART" id="SM00052">
    <property type="entry name" value="EAL"/>
    <property type="match status" value="1"/>
</dbReference>
<evidence type="ECO:0000256" key="5">
    <source>
        <dbReference type="ARBA" id="ARBA00023136"/>
    </source>
</evidence>
<evidence type="ECO:0000256" key="6">
    <source>
        <dbReference type="SAM" id="Phobius"/>
    </source>
</evidence>
<gene>
    <name evidence="11" type="ORF">SAMN06265374_0862</name>
</gene>
<dbReference type="InterPro" id="IPR000160">
    <property type="entry name" value="GGDEF_dom"/>
</dbReference>
<accession>A0ABY1NDX3</accession>
<keyword evidence="4 6" id="KW-1133">Transmembrane helix</keyword>
<dbReference type="InterPro" id="IPR052155">
    <property type="entry name" value="Biofilm_reg_signaling"/>
</dbReference>
<dbReference type="InterPro" id="IPR043128">
    <property type="entry name" value="Rev_trsase/Diguanyl_cyclase"/>
</dbReference>
<dbReference type="Gene3D" id="3.30.70.270">
    <property type="match status" value="1"/>
</dbReference>
<dbReference type="RefSeq" id="WP_155189288.1">
    <property type="nucleotide sequence ID" value="NZ_BAAAEA010000001.1"/>
</dbReference>
<name>A0ABY1NDX3_9HYPH</name>
<dbReference type="InterPro" id="IPR013655">
    <property type="entry name" value="PAS_fold_3"/>
</dbReference>
<dbReference type="SMART" id="SM00091">
    <property type="entry name" value="PAS"/>
    <property type="match status" value="2"/>
</dbReference>
<dbReference type="SUPFAM" id="SSF55785">
    <property type="entry name" value="PYP-like sensor domain (PAS domain)"/>
    <property type="match status" value="2"/>
</dbReference>
<evidence type="ECO:0000256" key="4">
    <source>
        <dbReference type="ARBA" id="ARBA00022989"/>
    </source>
</evidence>
<feature type="transmembrane region" description="Helical" evidence="6">
    <location>
        <begin position="6"/>
        <end position="23"/>
    </location>
</feature>
<evidence type="ECO:0000256" key="1">
    <source>
        <dbReference type="ARBA" id="ARBA00004651"/>
    </source>
</evidence>
<dbReference type="EMBL" id="FXTT01000001">
    <property type="protein sequence ID" value="SMP07352.1"/>
    <property type="molecule type" value="Genomic_DNA"/>
</dbReference>
<dbReference type="PROSITE" id="PS50112">
    <property type="entry name" value="PAS"/>
    <property type="match status" value="1"/>
</dbReference>
<evidence type="ECO:0000313" key="11">
    <source>
        <dbReference type="EMBL" id="SMP07352.1"/>
    </source>
</evidence>
<comment type="subcellular location">
    <subcellularLocation>
        <location evidence="1">Cell membrane</location>
        <topology evidence="1">Multi-pass membrane protein</topology>
    </subcellularLocation>
</comment>
<feature type="transmembrane region" description="Helical" evidence="6">
    <location>
        <begin position="67"/>
        <end position="88"/>
    </location>
</feature>
<reference evidence="11 12" key="1">
    <citation type="submission" date="2017-05" db="EMBL/GenBank/DDBJ databases">
        <authorList>
            <person name="Varghese N."/>
            <person name="Submissions S."/>
        </authorList>
    </citation>
    <scope>NUCLEOTIDE SEQUENCE [LARGE SCALE GENOMIC DNA]</scope>
    <source>
        <strain evidence="11 12">DSM 15949</strain>
    </source>
</reference>
<dbReference type="Pfam" id="PF00563">
    <property type="entry name" value="EAL"/>
    <property type="match status" value="1"/>
</dbReference>
<dbReference type="CDD" id="cd00130">
    <property type="entry name" value="PAS"/>
    <property type="match status" value="1"/>
</dbReference>
<feature type="domain" description="GGDEF" evidence="10">
    <location>
        <begin position="492"/>
        <end position="624"/>
    </location>
</feature>
<keyword evidence="2" id="KW-1003">Cell membrane</keyword>
<dbReference type="Gene3D" id="2.10.70.100">
    <property type="match status" value="1"/>
</dbReference>
<evidence type="ECO:0000259" key="8">
    <source>
        <dbReference type="PROSITE" id="PS50113"/>
    </source>
</evidence>